<accession>A0ABT3DLE0</accession>
<reference evidence="1 2" key="1">
    <citation type="submission" date="2022-10" db="EMBL/GenBank/DDBJ databases">
        <title>Draft genome assembly of moderately radiation resistant bacterium Metabacillus halosaccharovorans.</title>
        <authorList>
            <person name="Pal S."/>
            <person name="Gopinathan A."/>
        </authorList>
    </citation>
    <scope>NUCLEOTIDE SEQUENCE [LARGE SCALE GENOMIC DNA]</scope>
    <source>
        <strain evidence="1 2">VITHBRA001</strain>
    </source>
</reference>
<evidence type="ECO:0000313" key="1">
    <source>
        <dbReference type="EMBL" id="MCV9887878.1"/>
    </source>
</evidence>
<dbReference type="Proteomes" id="UP001526147">
    <property type="component" value="Unassembled WGS sequence"/>
</dbReference>
<organism evidence="1 2">
    <name type="scientific">Metabacillus halosaccharovorans</name>
    <dbReference type="NCBI Taxonomy" id="930124"/>
    <lineage>
        <taxon>Bacteria</taxon>
        <taxon>Bacillati</taxon>
        <taxon>Bacillota</taxon>
        <taxon>Bacilli</taxon>
        <taxon>Bacillales</taxon>
        <taxon>Bacillaceae</taxon>
        <taxon>Metabacillus</taxon>
    </lineage>
</organism>
<dbReference type="Gene3D" id="2.60.120.10">
    <property type="entry name" value="Jelly Rolls"/>
    <property type="match status" value="1"/>
</dbReference>
<dbReference type="InterPro" id="IPR011051">
    <property type="entry name" value="RmlC_Cupin_sf"/>
</dbReference>
<sequence length="207" mass="24375">MELNKFMKHIEESGALETGRNSRELCDFISNHVDLNTIRQWLSDIVHKHPADKLSNLASLMEIHPLGFEKYVLWDSSAGQRARLHYWPQNKWPFESIHDHRFNFYAIVIKGHYIHEEYDINQRKDSDEVEITLTRKQIVDTGQCYYFQAGTFHRIIPSDEETISLIIRSSPLLPYSRVVNPETLKMKRAYGAVKKFKEKIKELESVI</sequence>
<evidence type="ECO:0000313" key="2">
    <source>
        <dbReference type="Proteomes" id="UP001526147"/>
    </source>
</evidence>
<gene>
    <name evidence="1" type="ORF">OIH86_19725</name>
</gene>
<protein>
    <submittedName>
        <fullName evidence="1">Uncharacterized protein</fullName>
    </submittedName>
</protein>
<dbReference type="RefSeq" id="WP_264144100.1">
    <property type="nucleotide sequence ID" value="NZ_JAOYEY010000048.1"/>
</dbReference>
<name>A0ABT3DLE0_9BACI</name>
<dbReference type="SUPFAM" id="SSF51182">
    <property type="entry name" value="RmlC-like cupins"/>
    <property type="match status" value="1"/>
</dbReference>
<keyword evidence="2" id="KW-1185">Reference proteome</keyword>
<dbReference type="EMBL" id="JAOYEY010000048">
    <property type="protein sequence ID" value="MCV9887878.1"/>
    <property type="molecule type" value="Genomic_DNA"/>
</dbReference>
<proteinExistence type="predicted"/>
<dbReference type="InterPro" id="IPR014710">
    <property type="entry name" value="RmlC-like_jellyroll"/>
</dbReference>
<comment type="caution">
    <text evidence="1">The sequence shown here is derived from an EMBL/GenBank/DDBJ whole genome shotgun (WGS) entry which is preliminary data.</text>
</comment>